<dbReference type="Proteomes" id="UP000663852">
    <property type="component" value="Unassembled WGS sequence"/>
</dbReference>
<organism evidence="2 3">
    <name type="scientific">Adineta ricciae</name>
    <name type="common">Rotifer</name>
    <dbReference type="NCBI Taxonomy" id="249248"/>
    <lineage>
        <taxon>Eukaryota</taxon>
        <taxon>Metazoa</taxon>
        <taxon>Spiralia</taxon>
        <taxon>Gnathifera</taxon>
        <taxon>Rotifera</taxon>
        <taxon>Eurotatoria</taxon>
        <taxon>Bdelloidea</taxon>
        <taxon>Adinetida</taxon>
        <taxon>Adinetidae</taxon>
        <taxon>Adineta</taxon>
    </lineage>
</organism>
<evidence type="ECO:0000256" key="1">
    <source>
        <dbReference type="SAM" id="Phobius"/>
    </source>
</evidence>
<keyword evidence="1" id="KW-1133">Transmembrane helix</keyword>
<protein>
    <submittedName>
        <fullName evidence="2">Uncharacterized protein</fullName>
    </submittedName>
</protein>
<keyword evidence="1" id="KW-0812">Transmembrane</keyword>
<name>A0A815NDX1_ADIRI</name>
<gene>
    <name evidence="2" type="ORF">EDS130_LOCUS38670</name>
</gene>
<sequence length="179" mass="20810">MREDVDTTDTVDISSDHPLIRPNHFEIEQIRQFLLILLGICLAFAVVYLIMSTVGWAITTSSYGKDERLQIFEAIVSILFYGFGLLVAKNYKQKGLRLYGWLSIILVNITIIVIIAFHLIHVKMYFPSTERTAWLLFTYINYILSVWFHIFAVTIVIIIFSFRLARLLDADRQFLIRTA</sequence>
<evidence type="ECO:0000313" key="3">
    <source>
        <dbReference type="Proteomes" id="UP000663852"/>
    </source>
</evidence>
<feature type="transmembrane region" description="Helical" evidence="1">
    <location>
        <begin position="140"/>
        <end position="162"/>
    </location>
</feature>
<feature type="transmembrane region" description="Helical" evidence="1">
    <location>
        <begin position="100"/>
        <end position="120"/>
    </location>
</feature>
<reference evidence="2" key="1">
    <citation type="submission" date="2021-02" db="EMBL/GenBank/DDBJ databases">
        <authorList>
            <person name="Nowell W R."/>
        </authorList>
    </citation>
    <scope>NUCLEOTIDE SEQUENCE</scope>
</reference>
<feature type="transmembrane region" description="Helical" evidence="1">
    <location>
        <begin position="70"/>
        <end position="88"/>
    </location>
</feature>
<comment type="caution">
    <text evidence="2">The sequence shown here is derived from an EMBL/GenBank/DDBJ whole genome shotgun (WGS) entry which is preliminary data.</text>
</comment>
<proteinExistence type="predicted"/>
<accession>A0A815NDX1</accession>
<dbReference type="EMBL" id="CAJNOJ010000410">
    <property type="protein sequence ID" value="CAF1438156.1"/>
    <property type="molecule type" value="Genomic_DNA"/>
</dbReference>
<feature type="transmembrane region" description="Helical" evidence="1">
    <location>
        <begin position="33"/>
        <end position="58"/>
    </location>
</feature>
<dbReference type="AlphaFoldDB" id="A0A815NDX1"/>
<evidence type="ECO:0000313" key="2">
    <source>
        <dbReference type="EMBL" id="CAF1438156.1"/>
    </source>
</evidence>
<keyword evidence="1" id="KW-0472">Membrane</keyword>